<reference evidence="3" key="1">
    <citation type="journal article" date="2019" name="Int. J. Syst. Evol. Microbiol.">
        <title>The Global Catalogue of Microorganisms (GCM) 10K type strain sequencing project: providing services to taxonomists for standard genome sequencing and annotation.</title>
        <authorList>
            <consortium name="The Broad Institute Genomics Platform"/>
            <consortium name="The Broad Institute Genome Sequencing Center for Infectious Disease"/>
            <person name="Wu L."/>
            <person name="Ma J."/>
        </authorList>
    </citation>
    <scope>NUCLEOTIDE SEQUENCE [LARGE SCALE GENOMIC DNA]</scope>
    <source>
        <strain evidence="3">CCM 8609</strain>
    </source>
</reference>
<protein>
    <submittedName>
        <fullName evidence="2">Uncharacterized protein</fullName>
    </submittedName>
</protein>
<dbReference type="Proteomes" id="UP000603295">
    <property type="component" value="Unassembled WGS sequence"/>
</dbReference>
<comment type="caution">
    <text evidence="2">The sequence shown here is derived from an EMBL/GenBank/DDBJ whole genome shotgun (WGS) entry which is preliminary data.</text>
</comment>
<accession>A0ABQ2C908</accession>
<dbReference type="RefSeq" id="WP_188358001.1">
    <property type="nucleotide sequence ID" value="NZ_BMDS01000005.1"/>
</dbReference>
<proteinExistence type="predicted"/>
<evidence type="ECO:0000313" key="2">
    <source>
        <dbReference type="EMBL" id="GGI63829.1"/>
    </source>
</evidence>
<gene>
    <name evidence="2" type="ORF">GCM10011459_16630</name>
</gene>
<dbReference type="EMBL" id="BMDS01000005">
    <property type="protein sequence ID" value="GGI63829.1"/>
    <property type="molecule type" value="Genomic_DNA"/>
</dbReference>
<feature type="region of interest" description="Disordered" evidence="1">
    <location>
        <begin position="28"/>
        <end position="48"/>
    </location>
</feature>
<organism evidence="2 3">
    <name type="scientific">Limosilactobacillus caviae</name>
    <dbReference type="NCBI Taxonomy" id="1769424"/>
    <lineage>
        <taxon>Bacteria</taxon>
        <taxon>Bacillati</taxon>
        <taxon>Bacillota</taxon>
        <taxon>Bacilli</taxon>
        <taxon>Lactobacillales</taxon>
        <taxon>Lactobacillaceae</taxon>
        <taxon>Limosilactobacillus</taxon>
    </lineage>
</organism>
<evidence type="ECO:0000256" key="1">
    <source>
        <dbReference type="SAM" id="MobiDB-lite"/>
    </source>
</evidence>
<keyword evidence="3" id="KW-1185">Reference proteome</keyword>
<sequence>MYQTKRFGLVASKQEYLMLCRAEHTRKRLAKKKPTGQRLSAFKVHKNK</sequence>
<name>A0ABQ2C908_9LACO</name>
<evidence type="ECO:0000313" key="3">
    <source>
        <dbReference type="Proteomes" id="UP000603295"/>
    </source>
</evidence>